<dbReference type="Pfam" id="PF08291">
    <property type="entry name" value="Peptidase_M15_3"/>
    <property type="match status" value="1"/>
</dbReference>
<sequence length="524" mass="57084">MSPDEIRETHARLGNLIFDLNTPEDEARIAEKTFDELSPAAFQAALANFREGTPKLARLTGDLFNGIQALGRPPTPELAAIAAKLSKGLATLHGPEGMRTTFENPEEFEEVAEDEADVPSTGETTGLPSPSQGLTRLTSFEPTNSRKFVDLADEYAQFFGSMEYKSGSAKATVMKYARIAMSNKHRYEAVGGPLGIPWWFIAGVHLLESSYNFGTHLHNGDSLNARTHRVPAGRPAATPASGSLPYTWEESARDALTGEKLNGLTDWTLSRALYRWEAYNGFGYRSRKIPTPYLWSFSNIYSSGKFVGDGVFSATAVSKQIGAATLLKALIELDAAENVQTERVVEGEGDAADSDAADIADVAAGTSPNIDGQVSSNINFKSYFETHAPDVTHFEWHEFLVKGGAHSIAHDPAFGLNTDPPEIKWANVLPLARVLQKVRERIGHPVVLTSVYRSPAYNAAIPGSATNSQHVQFKAADFKVSGWGTPVDWHGVVRELRDQGLFSGGIGRYNTFVHVDVRGQNADW</sequence>
<feature type="region of interest" description="Disordered" evidence="1">
    <location>
        <begin position="110"/>
        <end position="135"/>
    </location>
</feature>
<name>A0ABT4VNF9_9HYPH</name>
<comment type="caution">
    <text evidence="3">The sequence shown here is derived from an EMBL/GenBank/DDBJ whole genome shotgun (WGS) entry which is preliminary data.</text>
</comment>
<dbReference type="EMBL" id="JAPJZH010000007">
    <property type="protein sequence ID" value="MDA4846246.1"/>
    <property type="molecule type" value="Genomic_DNA"/>
</dbReference>
<dbReference type="InterPro" id="IPR013230">
    <property type="entry name" value="Peptidase_M15A_C"/>
</dbReference>
<evidence type="ECO:0000259" key="2">
    <source>
        <dbReference type="Pfam" id="PF08291"/>
    </source>
</evidence>
<dbReference type="RefSeq" id="WP_271089978.1">
    <property type="nucleotide sequence ID" value="NZ_JAPJZH010000007.1"/>
</dbReference>
<protein>
    <submittedName>
        <fullName evidence="3">D-Ala-D-Ala carboxypeptidase family metallohydrolase</fullName>
    </submittedName>
</protein>
<dbReference type="SUPFAM" id="SSF55166">
    <property type="entry name" value="Hedgehog/DD-peptidase"/>
    <property type="match status" value="1"/>
</dbReference>
<feature type="compositionally biased region" description="Polar residues" evidence="1">
    <location>
        <begin position="121"/>
        <end position="135"/>
    </location>
</feature>
<accession>A0ABT4VNF9</accession>
<keyword evidence="4" id="KW-1185">Reference proteome</keyword>
<keyword evidence="3" id="KW-0645">Protease</keyword>
<keyword evidence="3" id="KW-0378">Hydrolase</keyword>
<dbReference type="Proteomes" id="UP001148313">
    <property type="component" value="Unassembled WGS sequence"/>
</dbReference>
<evidence type="ECO:0000256" key="1">
    <source>
        <dbReference type="SAM" id="MobiDB-lite"/>
    </source>
</evidence>
<keyword evidence="3" id="KW-0121">Carboxypeptidase</keyword>
<organism evidence="3 4">
    <name type="scientific">Hoeflea poritis</name>
    <dbReference type="NCBI Taxonomy" id="2993659"/>
    <lineage>
        <taxon>Bacteria</taxon>
        <taxon>Pseudomonadati</taxon>
        <taxon>Pseudomonadota</taxon>
        <taxon>Alphaproteobacteria</taxon>
        <taxon>Hyphomicrobiales</taxon>
        <taxon>Rhizobiaceae</taxon>
        <taxon>Hoeflea</taxon>
    </lineage>
</organism>
<feature type="domain" description="Peptidase M15A C-terminal" evidence="2">
    <location>
        <begin position="428"/>
        <end position="516"/>
    </location>
</feature>
<dbReference type="InterPro" id="IPR009045">
    <property type="entry name" value="Zn_M74/Hedgehog-like"/>
</dbReference>
<dbReference type="GO" id="GO:0004180">
    <property type="term" value="F:carboxypeptidase activity"/>
    <property type="evidence" value="ECO:0007669"/>
    <property type="project" value="UniProtKB-KW"/>
</dbReference>
<reference evidence="3" key="1">
    <citation type="submission" date="2022-11" db="EMBL/GenBank/DDBJ databases">
        <title>Hoeflea poritis sp. nov., isolated from scleractinian coral Porites lutea.</title>
        <authorList>
            <person name="Zhang G."/>
            <person name="Wei Q."/>
            <person name="Cai L."/>
        </authorList>
    </citation>
    <scope>NUCLEOTIDE SEQUENCE</scope>
    <source>
        <strain evidence="3">E7-10</strain>
    </source>
</reference>
<gene>
    <name evidence="3" type="ORF">OOZ53_12845</name>
</gene>
<evidence type="ECO:0000313" key="3">
    <source>
        <dbReference type="EMBL" id="MDA4846246.1"/>
    </source>
</evidence>
<dbReference type="Gene3D" id="3.30.1380.10">
    <property type="match status" value="1"/>
</dbReference>
<evidence type="ECO:0000313" key="4">
    <source>
        <dbReference type="Proteomes" id="UP001148313"/>
    </source>
</evidence>
<proteinExistence type="predicted"/>